<comment type="caution">
    <text evidence="2">The sequence shown here is derived from an EMBL/GenBank/DDBJ whole genome shotgun (WGS) entry which is preliminary data.</text>
</comment>
<keyword evidence="3" id="KW-1185">Reference proteome</keyword>
<evidence type="ECO:0000313" key="2">
    <source>
        <dbReference type="EMBL" id="MFC4701844.1"/>
    </source>
</evidence>
<dbReference type="PIRSF" id="PIRSF004923">
    <property type="entry name" value="RseC"/>
    <property type="match status" value="1"/>
</dbReference>
<accession>A0ABV9M0D5</accession>
<dbReference type="RefSeq" id="WP_382410699.1">
    <property type="nucleotide sequence ID" value="NZ_JBHSGU010000029.1"/>
</dbReference>
<protein>
    <submittedName>
        <fullName evidence="2">SoxR reducing system RseC family protein</fullName>
    </submittedName>
</protein>
<dbReference type="InterPro" id="IPR026268">
    <property type="entry name" value="RseC"/>
</dbReference>
<keyword evidence="1" id="KW-0812">Transmembrane</keyword>
<feature type="transmembrane region" description="Helical" evidence="1">
    <location>
        <begin position="79"/>
        <end position="99"/>
    </location>
</feature>
<evidence type="ECO:0000313" key="3">
    <source>
        <dbReference type="Proteomes" id="UP001595897"/>
    </source>
</evidence>
<proteinExistence type="predicted"/>
<reference evidence="3" key="1">
    <citation type="journal article" date="2019" name="Int. J. Syst. Evol. Microbiol.">
        <title>The Global Catalogue of Microorganisms (GCM) 10K type strain sequencing project: providing services to taxonomists for standard genome sequencing and annotation.</title>
        <authorList>
            <consortium name="The Broad Institute Genomics Platform"/>
            <consortium name="The Broad Institute Genome Sequencing Center for Infectious Disease"/>
            <person name="Wu L."/>
            <person name="Ma J."/>
        </authorList>
    </citation>
    <scope>NUCLEOTIDE SEQUENCE [LARGE SCALE GENOMIC DNA]</scope>
    <source>
        <strain evidence="3">KACC 12507</strain>
    </source>
</reference>
<dbReference type="PANTHER" id="PTHR35867">
    <property type="entry name" value="PROTEIN RSEC"/>
    <property type="match status" value="1"/>
</dbReference>
<gene>
    <name evidence="2" type="ORF">ACFO4O_16970</name>
</gene>
<sequence>MIEEIGTVVGVEGEHAWIETKVKTTCGSCVANDNCGTGLVAKAFTPKPEYLKIPTPHPLSVGQTVKIGIAEQHLLRASAWMYLVPVLALVLSAAALQTLTNLAEPLVILLSFCATFLSYWWVSRSLKTMSARKEYMPVFLGATHEAGPSRKSEILSKKL</sequence>
<organism evidence="2 3">
    <name type="scientific">Glaciecola siphonariae</name>
    <dbReference type="NCBI Taxonomy" id="521012"/>
    <lineage>
        <taxon>Bacteria</taxon>
        <taxon>Pseudomonadati</taxon>
        <taxon>Pseudomonadota</taxon>
        <taxon>Gammaproteobacteria</taxon>
        <taxon>Alteromonadales</taxon>
        <taxon>Alteromonadaceae</taxon>
        <taxon>Glaciecola</taxon>
    </lineage>
</organism>
<keyword evidence="1" id="KW-0472">Membrane</keyword>
<feature type="transmembrane region" description="Helical" evidence="1">
    <location>
        <begin position="105"/>
        <end position="122"/>
    </location>
</feature>
<keyword evidence="1" id="KW-1133">Transmembrane helix</keyword>
<dbReference type="Pfam" id="PF04246">
    <property type="entry name" value="RseC_MucC"/>
    <property type="match status" value="1"/>
</dbReference>
<dbReference type="InterPro" id="IPR007359">
    <property type="entry name" value="SigmaE_reg_RseC_MucC"/>
</dbReference>
<dbReference type="PANTHER" id="PTHR35867:SF1">
    <property type="entry name" value="PROTEIN RSEC"/>
    <property type="match status" value="1"/>
</dbReference>
<name>A0ABV9M0D5_9ALTE</name>
<dbReference type="EMBL" id="JBHSGU010000029">
    <property type="protein sequence ID" value="MFC4701844.1"/>
    <property type="molecule type" value="Genomic_DNA"/>
</dbReference>
<evidence type="ECO:0000256" key="1">
    <source>
        <dbReference type="SAM" id="Phobius"/>
    </source>
</evidence>
<dbReference type="Proteomes" id="UP001595897">
    <property type="component" value="Unassembled WGS sequence"/>
</dbReference>